<organism evidence="9 10">
    <name type="scientific">Virgibacillus kapii</name>
    <dbReference type="NCBI Taxonomy" id="1638645"/>
    <lineage>
        <taxon>Bacteria</taxon>
        <taxon>Bacillati</taxon>
        <taxon>Bacillota</taxon>
        <taxon>Bacilli</taxon>
        <taxon>Bacillales</taxon>
        <taxon>Bacillaceae</taxon>
        <taxon>Virgibacillus</taxon>
    </lineage>
</organism>
<evidence type="ECO:0000313" key="9">
    <source>
        <dbReference type="EMBL" id="GGJ66534.1"/>
    </source>
</evidence>
<comment type="caution">
    <text evidence="9">The sequence shown here is derived from an EMBL/GenBank/DDBJ whole genome shotgun (WGS) entry which is preliminary data.</text>
</comment>
<dbReference type="Gene3D" id="3.40.50.10840">
    <property type="entry name" value="Putative sugar-binding, N-terminal domain"/>
    <property type="match status" value="1"/>
</dbReference>
<dbReference type="InterPro" id="IPR010737">
    <property type="entry name" value="4-carb_acid_sugar_kinase_N"/>
</dbReference>
<evidence type="ECO:0000256" key="6">
    <source>
        <dbReference type="ARBA" id="ARBA00023277"/>
    </source>
</evidence>
<name>A0ABQ2DP97_9BACI</name>
<keyword evidence="3" id="KW-0547">Nucleotide-binding</keyword>
<evidence type="ECO:0000256" key="5">
    <source>
        <dbReference type="ARBA" id="ARBA00022840"/>
    </source>
</evidence>
<gene>
    <name evidence="9" type="primary">ygbK</name>
    <name evidence="9" type="ORF">GCM10007111_30670</name>
</gene>
<sequence length="432" mass="47271">MTRQIGIIADDLTGANDSGVQLAEKGISTSVFFETPTSETTIDRGIVIDTNSRALTRREAVEATKRAAAFIKQARYQQVYKKMDSTLRGHIGAELKAVGDILDPDFIVVAPAYPKLGRTTVNGIHYVKGDKIANTEVSIDPKHPVLESSIPAIIQNEIGEHAEVLTKEMIEASLSDFTLWINRMVEDGIKYIVCDANTQTDLFQAAKKINSLSKDIVWAGSAGLAKVLPEVLEIDQLHDETKKIGLSQVMTVCGSLSQVTQSQIVYAKKQPNIQAVEIDTSAIFNDNWQREQQQYIQQCTNALREEQDVVLFVPSNEEIRREVKQLADQLSLTPNQIGERISSAIGEMVAQIAKRNEQLTGLVLTGGDTAKDTAKHLGGVGINLIKQVEAGIPLGTLIGTDKLYHVVTKAGSFGKLNSIYEAMQVLKGEETK</sequence>
<dbReference type="Proteomes" id="UP000634435">
    <property type="component" value="Unassembled WGS sequence"/>
</dbReference>
<reference evidence="10" key="1">
    <citation type="journal article" date="2019" name="Int. J. Syst. Evol. Microbiol.">
        <title>The Global Catalogue of Microorganisms (GCM) 10K type strain sequencing project: providing services to taxonomists for standard genome sequencing and annotation.</title>
        <authorList>
            <consortium name="The Broad Institute Genomics Platform"/>
            <consortium name="The Broad Institute Genome Sequencing Center for Infectious Disease"/>
            <person name="Wu L."/>
            <person name="Ma J."/>
        </authorList>
    </citation>
    <scope>NUCLEOTIDE SEQUENCE [LARGE SCALE GENOMIC DNA]</scope>
    <source>
        <strain evidence="10">JCM 30071</strain>
    </source>
</reference>
<comment type="similarity">
    <text evidence="1">Belongs to the four-carbon acid sugar kinase family.</text>
</comment>
<dbReference type="SUPFAM" id="SSF142764">
    <property type="entry name" value="YgbK-like"/>
    <property type="match status" value="1"/>
</dbReference>
<evidence type="ECO:0000313" key="10">
    <source>
        <dbReference type="Proteomes" id="UP000634435"/>
    </source>
</evidence>
<dbReference type="Gene3D" id="3.40.980.20">
    <property type="entry name" value="Four-carbon acid sugar kinase, nucleotide binding domain"/>
    <property type="match status" value="1"/>
</dbReference>
<keyword evidence="6" id="KW-0119">Carbohydrate metabolism</keyword>
<feature type="domain" description="Four-carbon acid sugar kinase N-terminal" evidence="7">
    <location>
        <begin position="5"/>
        <end position="227"/>
    </location>
</feature>
<evidence type="ECO:0000256" key="2">
    <source>
        <dbReference type="ARBA" id="ARBA00022679"/>
    </source>
</evidence>
<dbReference type="Pfam" id="PF17042">
    <property type="entry name" value="NBD_C"/>
    <property type="match status" value="1"/>
</dbReference>
<dbReference type="RefSeq" id="WP_188943652.1">
    <property type="nucleotide sequence ID" value="NZ_BMPN01000005.1"/>
</dbReference>
<evidence type="ECO:0000256" key="3">
    <source>
        <dbReference type="ARBA" id="ARBA00022741"/>
    </source>
</evidence>
<dbReference type="Pfam" id="PF07005">
    <property type="entry name" value="SBD_N"/>
    <property type="match status" value="1"/>
</dbReference>
<proteinExistence type="inferred from homology"/>
<dbReference type="InterPro" id="IPR031475">
    <property type="entry name" value="NBD_C"/>
</dbReference>
<protein>
    <submittedName>
        <fullName evidence="9">Membrane protein</fullName>
    </submittedName>
</protein>
<evidence type="ECO:0000256" key="1">
    <source>
        <dbReference type="ARBA" id="ARBA00005715"/>
    </source>
</evidence>
<accession>A0ABQ2DP97</accession>
<evidence type="ECO:0000259" key="8">
    <source>
        <dbReference type="Pfam" id="PF17042"/>
    </source>
</evidence>
<evidence type="ECO:0000256" key="4">
    <source>
        <dbReference type="ARBA" id="ARBA00022777"/>
    </source>
</evidence>
<keyword evidence="4" id="KW-0418">Kinase</keyword>
<dbReference type="EMBL" id="BMPN01000005">
    <property type="protein sequence ID" value="GGJ66534.1"/>
    <property type="molecule type" value="Genomic_DNA"/>
</dbReference>
<dbReference type="InterPro" id="IPR042213">
    <property type="entry name" value="NBD_C_sf"/>
</dbReference>
<dbReference type="InterPro" id="IPR037051">
    <property type="entry name" value="4-carb_acid_sugar_kinase_N_sf"/>
</dbReference>
<feature type="domain" description="Four-carbon acid sugar kinase nucleotide binding" evidence="8">
    <location>
        <begin position="251"/>
        <end position="415"/>
    </location>
</feature>
<keyword evidence="10" id="KW-1185">Reference proteome</keyword>
<evidence type="ECO:0000259" key="7">
    <source>
        <dbReference type="Pfam" id="PF07005"/>
    </source>
</evidence>
<keyword evidence="5" id="KW-0067">ATP-binding</keyword>
<keyword evidence="2" id="KW-0808">Transferase</keyword>